<gene>
    <name evidence="2" type="ORF">FB45DRAFT_1000255</name>
</gene>
<comment type="caution">
    <text evidence="2">The sequence shown here is derived from an EMBL/GenBank/DDBJ whole genome shotgun (WGS) entry which is preliminary data.</text>
</comment>
<dbReference type="EMBL" id="JARKIF010000004">
    <property type="protein sequence ID" value="KAJ7641679.1"/>
    <property type="molecule type" value="Genomic_DNA"/>
</dbReference>
<name>A0AAD7C879_9AGAR</name>
<evidence type="ECO:0000313" key="2">
    <source>
        <dbReference type="EMBL" id="KAJ7641679.1"/>
    </source>
</evidence>
<evidence type="ECO:0000256" key="1">
    <source>
        <dbReference type="SAM" id="MobiDB-lite"/>
    </source>
</evidence>
<organism evidence="2 3">
    <name type="scientific">Roridomyces roridus</name>
    <dbReference type="NCBI Taxonomy" id="1738132"/>
    <lineage>
        <taxon>Eukaryota</taxon>
        <taxon>Fungi</taxon>
        <taxon>Dikarya</taxon>
        <taxon>Basidiomycota</taxon>
        <taxon>Agaricomycotina</taxon>
        <taxon>Agaricomycetes</taxon>
        <taxon>Agaricomycetidae</taxon>
        <taxon>Agaricales</taxon>
        <taxon>Marasmiineae</taxon>
        <taxon>Mycenaceae</taxon>
        <taxon>Roridomyces</taxon>
    </lineage>
</organism>
<evidence type="ECO:0000313" key="3">
    <source>
        <dbReference type="Proteomes" id="UP001221142"/>
    </source>
</evidence>
<sequence length="634" mass="68567">MPASHAPAPPRPAPPRPQRLRSRILSQNMVVTIMTPSNCCRNWRWCRRHALALHATANGVVGKCREQIWVALGPGTRNSGRGRGYQSKHSGPGIEQFCHGGGTHQKEIPPLPILPSSQYLGTSPSPTRCRPSGTRSLTPALLGTLASLLSLLVHLLSLLVLGLWGFKSHPQASGGSWVSAAACVGVWARSGGIGAIWEELVLDSDSRVRTASSYSSSANSTALLRLLSHPILLHTVVLPAYGFCSHAALPALGHHRGSIQWLSSETSNTGISNAGISNAGTSNAGTHVEHGDERGHVKRRPFERAVASDCRWLSHLACKDGGCRDVAHGHAGHAPSQFCEYVEHAGVGPVNLDRRGVEDADIEHPRVLGCRARWEMKSTPMPASRIGNADHLIREHSNLLGKLLWYPYIRQIKSGMNEQVWSPLKSAMVSEYKVVFTENLTVPDSNASVASLGALFPAAKCSEYQTMVLKYIQGGKRLIENETVAQNACDSQQIEVLMGHVTACSLFCPATSLSLCPHSRAPGLPPPSHGLVYLWDSSYGPSGYAVGWRGSSVTWHTPFLPSEDTPSESSLDYISLPPNPPIHGPTPTTEQGPNPPHSLLPSFVVPGHFLTHYRCRFTSQCRTTHRIELPPLAK</sequence>
<protein>
    <submittedName>
        <fullName evidence="2">Uncharacterized protein</fullName>
    </submittedName>
</protein>
<reference evidence="2" key="1">
    <citation type="submission" date="2023-03" db="EMBL/GenBank/DDBJ databases">
        <title>Massive genome expansion in bonnet fungi (Mycena s.s.) driven by repeated elements and novel gene families across ecological guilds.</title>
        <authorList>
            <consortium name="Lawrence Berkeley National Laboratory"/>
            <person name="Harder C.B."/>
            <person name="Miyauchi S."/>
            <person name="Viragh M."/>
            <person name="Kuo A."/>
            <person name="Thoen E."/>
            <person name="Andreopoulos B."/>
            <person name="Lu D."/>
            <person name="Skrede I."/>
            <person name="Drula E."/>
            <person name="Henrissat B."/>
            <person name="Morin E."/>
            <person name="Kohler A."/>
            <person name="Barry K."/>
            <person name="LaButti K."/>
            <person name="Morin E."/>
            <person name="Salamov A."/>
            <person name="Lipzen A."/>
            <person name="Mereny Z."/>
            <person name="Hegedus B."/>
            <person name="Baldrian P."/>
            <person name="Stursova M."/>
            <person name="Weitz H."/>
            <person name="Taylor A."/>
            <person name="Grigoriev I.V."/>
            <person name="Nagy L.G."/>
            <person name="Martin F."/>
            <person name="Kauserud H."/>
        </authorList>
    </citation>
    <scope>NUCLEOTIDE SEQUENCE</scope>
    <source>
        <strain evidence="2">9284</strain>
    </source>
</reference>
<feature type="compositionally biased region" description="Polar residues" evidence="1">
    <location>
        <begin position="272"/>
        <end position="285"/>
    </location>
</feature>
<keyword evidence="3" id="KW-1185">Reference proteome</keyword>
<dbReference type="Proteomes" id="UP001221142">
    <property type="component" value="Unassembled WGS sequence"/>
</dbReference>
<proteinExistence type="predicted"/>
<feature type="region of interest" description="Disordered" evidence="1">
    <location>
        <begin position="272"/>
        <end position="300"/>
    </location>
</feature>
<feature type="region of interest" description="Disordered" evidence="1">
    <location>
        <begin position="563"/>
        <end position="598"/>
    </location>
</feature>
<feature type="compositionally biased region" description="Basic and acidic residues" evidence="1">
    <location>
        <begin position="287"/>
        <end position="300"/>
    </location>
</feature>
<dbReference type="AlphaFoldDB" id="A0AAD7C879"/>
<accession>A0AAD7C879</accession>